<evidence type="ECO:0000259" key="2">
    <source>
        <dbReference type="PROSITE" id="PS50206"/>
    </source>
</evidence>
<dbReference type="InterPro" id="IPR001763">
    <property type="entry name" value="Rhodanese-like_dom"/>
</dbReference>
<dbReference type="RefSeq" id="WP_370396747.1">
    <property type="nucleotide sequence ID" value="NZ_JALBUT010000003.1"/>
</dbReference>
<evidence type="ECO:0000256" key="1">
    <source>
        <dbReference type="SAM" id="SignalP"/>
    </source>
</evidence>
<dbReference type="PROSITE" id="PS50206">
    <property type="entry name" value="RHODANESE_3"/>
    <property type="match status" value="1"/>
</dbReference>
<evidence type="ECO:0000313" key="3">
    <source>
        <dbReference type="EMBL" id="MDX8415299.1"/>
    </source>
</evidence>
<feature type="signal peptide" evidence="1">
    <location>
        <begin position="1"/>
        <end position="18"/>
    </location>
</feature>
<dbReference type="InterPro" id="IPR050229">
    <property type="entry name" value="GlpE_sulfurtransferase"/>
</dbReference>
<organism evidence="3 4">
    <name type="scientific">Intestinicryptomonas porci</name>
    <dbReference type="NCBI Taxonomy" id="2926320"/>
    <lineage>
        <taxon>Bacteria</taxon>
        <taxon>Pseudomonadati</taxon>
        <taxon>Verrucomicrobiota</taxon>
        <taxon>Opitutia</taxon>
        <taxon>Opitutales</taxon>
        <taxon>Intestinicryptomonaceae</taxon>
        <taxon>Intestinicryptomonas</taxon>
    </lineage>
</organism>
<dbReference type="PROSITE" id="PS51257">
    <property type="entry name" value="PROKAR_LIPOPROTEIN"/>
    <property type="match status" value="1"/>
</dbReference>
<dbReference type="SMART" id="SM00450">
    <property type="entry name" value="RHOD"/>
    <property type="match status" value="1"/>
</dbReference>
<keyword evidence="1" id="KW-0732">Signal</keyword>
<evidence type="ECO:0000313" key="4">
    <source>
        <dbReference type="Proteomes" id="UP001275932"/>
    </source>
</evidence>
<dbReference type="SUPFAM" id="SSF52821">
    <property type="entry name" value="Rhodanese/Cell cycle control phosphatase"/>
    <property type="match status" value="1"/>
</dbReference>
<name>A0ABU4WGG0_9BACT</name>
<dbReference type="PANTHER" id="PTHR43031">
    <property type="entry name" value="FAD-DEPENDENT OXIDOREDUCTASE"/>
    <property type="match status" value="1"/>
</dbReference>
<feature type="chain" id="PRO_5046196936" evidence="1">
    <location>
        <begin position="19"/>
        <end position="135"/>
    </location>
</feature>
<feature type="domain" description="Rhodanese" evidence="2">
    <location>
        <begin position="37"/>
        <end position="121"/>
    </location>
</feature>
<accession>A0ABU4WGG0</accession>
<keyword evidence="4" id="KW-1185">Reference proteome</keyword>
<dbReference type="EMBL" id="JALBUT010000003">
    <property type="protein sequence ID" value="MDX8415299.1"/>
    <property type="molecule type" value="Genomic_DNA"/>
</dbReference>
<reference evidence="3 4" key="1">
    <citation type="submission" date="2022-03" db="EMBL/GenBank/DDBJ databases">
        <title>Novel taxa within the pig intestine.</title>
        <authorList>
            <person name="Wylensek D."/>
            <person name="Bishof K."/>
            <person name="Afrizal A."/>
            <person name="Clavel T."/>
        </authorList>
    </citation>
    <scope>NUCLEOTIDE SEQUENCE [LARGE SCALE GENOMIC DNA]</scope>
    <source>
        <strain evidence="3 4">CLA-KB-P66</strain>
    </source>
</reference>
<dbReference type="CDD" id="cd00158">
    <property type="entry name" value="RHOD"/>
    <property type="match status" value="1"/>
</dbReference>
<protein>
    <submittedName>
        <fullName evidence="3">Rhodanese-like domain-containing protein</fullName>
    </submittedName>
</protein>
<dbReference type="Gene3D" id="3.40.250.10">
    <property type="entry name" value="Rhodanese-like domain"/>
    <property type="match status" value="1"/>
</dbReference>
<proteinExistence type="predicted"/>
<sequence>MKNICTIFLSALSAIIFAGCATTIPSEKIIERHDCEVIIDVRTPEEFSEIHVSGAISMPVDIIEEEIAEYDIPKDAKIGVYCKKGVRAEKARAKLQRLGYKNVTNLGSIKRLERIAGRESEKSTAPKQWSRESIF</sequence>
<dbReference type="Pfam" id="PF00581">
    <property type="entry name" value="Rhodanese"/>
    <property type="match status" value="1"/>
</dbReference>
<gene>
    <name evidence="3" type="ORF">MOX91_03780</name>
</gene>
<dbReference type="InterPro" id="IPR036873">
    <property type="entry name" value="Rhodanese-like_dom_sf"/>
</dbReference>
<dbReference type="Proteomes" id="UP001275932">
    <property type="component" value="Unassembled WGS sequence"/>
</dbReference>
<dbReference type="PANTHER" id="PTHR43031:SF1">
    <property type="entry name" value="PYRIDINE NUCLEOTIDE-DISULPHIDE OXIDOREDUCTASE"/>
    <property type="match status" value="1"/>
</dbReference>
<comment type="caution">
    <text evidence="3">The sequence shown here is derived from an EMBL/GenBank/DDBJ whole genome shotgun (WGS) entry which is preliminary data.</text>
</comment>